<protein>
    <submittedName>
        <fullName evidence="3">RHS repeat-associated core domain-containing protein</fullName>
    </submittedName>
</protein>
<proteinExistence type="predicted"/>
<dbReference type="AlphaFoldDB" id="A0AAU7BFX9"/>
<name>A0AAU7BFX9_9PSED</name>
<reference evidence="3" key="2">
    <citation type="submission" date="2024-05" db="EMBL/GenBank/DDBJ databases">
        <authorList>
            <person name="Mellies J."/>
            <person name="Newton I."/>
        </authorList>
    </citation>
    <scope>NUCLEOTIDE SEQUENCE</scope>
    <source>
        <strain evidence="3">13.2</strain>
    </source>
</reference>
<keyword evidence="1" id="KW-0677">Repeat</keyword>
<dbReference type="InterPro" id="IPR050708">
    <property type="entry name" value="T6SS_VgrG/RHS"/>
</dbReference>
<dbReference type="PRINTS" id="PR00394">
    <property type="entry name" value="RHSPROTEIN"/>
</dbReference>
<dbReference type="PANTHER" id="PTHR32305">
    <property type="match status" value="1"/>
</dbReference>
<dbReference type="Gene3D" id="2.180.10.10">
    <property type="entry name" value="RHS repeat-associated core"/>
    <property type="match status" value="1"/>
</dbReference>
<evidence type="ECO:0000256" key="1">
    <source>
        <dbReference type="ARBA" id="ARBA00022737"/>
    </source>
</evidence>
<dbReference type="EMBL" id="CP157179">
    <property type="protein sequence ID" value="XBG31446.1"/>
    <property type="molecule type" value="Genomic_DNA"/>
</dbReference>
<accession>A0AAU7BFX9</accession>
<dbReference type="InterPro" id="IPR056823">
    <property type="entry name" value="TEN-like_YD-shell"/>
</dbReference>
<evidence type="ECO:0000259" key="2">
    <source>
        <dbReference type="Pfam" id="PF25023"/>
    </source>
</evidence>
<sequence length="419" mass="48826">MRIDCNEWGRVKTVQQSRPNWQATQVEDFKYDKTGNLFDGPKLNGLIKHNRVLVYQDKRYRYDRFGRLCEKRIGSNWVQYFEYDAEQRLVCVEQYRSGERERVVFAYDPLGRRISKEVYQREYPEPRRRVLFHWQGLRLLQEVQSGLASLYVYANRDSYEPLARIDGKLGSETTHYFHTNLAGLPEQLTDSSGLTIWQSNYKGWGKAPAEWLSPKQAREQNLRFQGQYLDRETGLHYNLFRFYDSHVGRFTQPDPISLNGGINLYQYGPNTIGWIDPLGLIHEFGIAGYGNPLHARDGLTAHELLQNAWLKNHQFITNRKSGIANTNPAIALQENAMHKNISKLQAKYSLHNPETLKKQSAIQNINRNTAITRRGIYEDLVKNRGWDPQNAKIFATKKAMELRQKSIKFTNKHGLTKCP</sequence>
<feature type="domain" description="Teneurin-like YD-shell" evidence="2">
    <location>
        <begin position="22"/>
        <end position="254"/>
    </location>
</feature>
<reference evidence="3" key="1">
    <citation type="journal article" date="2019" name="Microbiol. Resour. Announc.">
        <title>Draft Genome Sequences of Five Environmental Bacterial Isolates That Degrade Polyethylene Terephthalate Plastic.</title>
        <authorList>
            <person name="Leon-Zayas R."/>
            <person name="Roberts C."/>
            <person name="Vague M."/>
            <person name="Mellies J.L."/>
        </authorList>
    </citation>
    <scope>NUCLEOTIDE SEQUENCE</scope>
    <source>
        <strain evidence="3">13.2</strain>
    </source>
</reference>
<dbReference type="NCBIfam" id="TIGR03696">
    <property type="entry name" value="Rhs_assc_core"/>
    <property type="match status" value="1"/>
</dbReference>
<organism evidence="3">
    <name type="scientific">Pseudomonas sp. 13.2</name>
    <dbReference type="NCBI Taxonomy" id="3144665"/>
    <lineage>
        <taxon>Bacteria</taxon>
        <taxon>Pseudomonadati</taxon>
        <taxon>Pseudomonadota</taxon>
        <taxon>Gammaproteobacteria</taxon>
        <taxon>Pseudomonadales</taxon>
        <taxon>Pseudomonadaceae</taxon>
        <taxon>Pseudomonas</taxon>
    </lineage>
</organism>
<dbReference type="InterPro" id="IPR022385">
    <property type="entry name" value="Rhs_assc_core"/>
</dbReference>
<dbReference type="Pfam" id="PF25023">
    <property type="entry name" value="TEN_YD-shell"/>
    <property type="match status" value="1"/>
</dbReference>
<gene>
    <name evidence="3" type="ORF">ABH853_24685</name>
</gene>
<evidence type="ECO:0000313" key="3">
    <source>
        <dbReference type="EMBL" id="XBG31446.1"/>
    </source>
</evidence>
<dbReference type="PANTHER" id="PTHR32305:SF15">
    <property type="entry name" value="PROTEIN RHSA-RELATED"/>
    <property type="match status" value="1"/>
</dbReference>